<dbReference type="RefSeq" id="WP_281000950.1">
    <property type="nucleotide sequence ID" value="NZ_CP069362.1"/>
</dbReference>
<feature type="chain" id="PRO_5047038052" description="Type II/III secretion system secretin-like domain-containing protein" evidence="2">
    <location>
        <begin position="19"/>
        <end position="910"/>
    </location>
</feature>
<reference evidence="4 5" key="1">
    <citation type="submission" date="2021-02" db="EMBL/GenBank/DDBJ databases">
        <title>Characterization of Marinitoga sp. nov. str. BP5-C20A.</title>
        <authorList>
            <person name="Erauso G."/>
            <person name="Postec A."/>
        </authorList>
    </citation>
    <scope>NUCLEOTIDE SEQUENCE [LARGE SCALE GENOMIC DNA]</scope>
    <source>
        <strain evidence="4 5">BP5-C20A</strain>
    </source>
</reference>
<protein>
    <recommendedName>
        <fullName evidence="3">Type II/III secretion system secretin-like domain-containing protein</fullName>
    </recommendedName>
</protein>
<keyword evidence="2" id="KW-0732">Signal</keyword>
<accession>A0ABY8PTT2</accession>
<gene>
    <name evidence="4" type="ORF">JRV97_05530</name>
</gene>
<dbReference type="InterPro" id="IPR004846">
    <property type="entry name" value="T2SS/T3SS_dom"/>
</dbReference>
<evidence type="ECO:0000256" key="1">
    <source>
        <dbReference type="RuleBase" id="RU004003"/>
    </source>
</evidence>
<dbReference type="Pfam" id="PF00263">
    <property type="entry name" value="Secretin"/>
    <property type="match status" value="1"/>
</dbReference>
<sequence>MKKSFVVFFILLSSLFFAYDIKIDYLNNNNIIEITGVATDITIFKNNTKTNYKIKFNDVQFEKKTYILPRGPIKKINLYDNIIEIIMIFPGDIVINKNNKVIISAKGKKALNNETFKFKNIKIKDLLNLLLKELGFNQYYLTDIPDKTISLDLKNFYPEDLFRIILDSTGIYYNYISTKDIYISKSPLYNASYPIISSKKPLNINDDEIYISLQTNISNFNNLLSLIGLKYVKISDTLYVIKGSEDKIDLVKKIINTIPVQPKKQDKNIIKDSQKIIKNKIHKIFEYNLPQKDIINVFNIEYSEITNNLILLTGFEEDITLFEEFYNKAYETFQKLKANEKSTKSTIKTIEEKSKPIITEEPTYTIITSKYSLKNMDRFFNVNILNVDKDIYFISGLKKNISQLKSLNEQLNKFLIPTEEPTSIDIENDSTITVINTDIPLENLADTFDLKIKKVYDTIYIVKGKNVNELSNLISKIHQIKEMKINKNYNVKNLKNEEKIEIIHSNLDLLPFNKIFKDSIIQKIDKNYIIKGTENVINTIKDFNEKYDVKVTNEPTPIILPKKDYYFTVKNEEYAYFSIILKNLNIDYDNIYENDSGKIVKIHVYESEYMKLKELLSLKNDLKENVQKNKNTESLTLYSLVEQYAKNNNYALINDEKLKNITIYNPKDFNDIELLLTKNDYYLEKEKNVIIVKKRIPKIISIEIAIVDSSILEETIQKIEAKISSKSIIDSINQGIINPQLYKEILDTAFNVNDINSRSNAKLVSKPRIILKSGTKSTFKSVYRVPVVQENSIKYIESGLTLEIEANYVENMDLIDLDIDLKVGEPEKSTVSNYNAENSREINTKMILKNNFVSILGGLKIIKEENLNSGVPFLKDLPIVGFLFKSNEKRNREYDLNLFIWPKLVNYGGD</sequence>
<evidence type="ECO:0000313" key="5">
    <source>
        <dbReference type="Proteomes" id="UP001232493"/>
    </source>
</evidence>
<dbReference type="EMBL" id="CP069362">
    <property type="protein sequence ID" value="WGS66010.1"/>
    <property type="molecule type" value="Genomic_DNA"/>
</dbReference>
<organism evidence="4 5">
    <name type="scientific">Marinitoga aeolica</name>
    <dbReference type="NCBI Taxonomy" id="2809031"/>
    <lineage>
        <taxon>Bacteria</taxon>
        <taxon>Thermotogati</taxon>
        <taxon>Thermotogota</taxon>
        <taxon>Thermotogae</taxon>
        <taxon>Petrotogales</taxon>
        <taxon>Petrotogaceae</taxon>
        <taxon>Marinitoga</taxon>
    </lineage>
</organism>
<dbReference type="InterPro" id="IPR050810">
    <property type="entry name" value="Bact_Secretion_Sys_Channel"/>
</dbReference>
<dbReference type="PANTHER" id="PTHR30332:SF17">
    <property type="entry name" value="TYPE IV PILIATION SYSTEM PROTEIN DR_0774-RELATED"/>
    <property type="match status" value="1"/>
</dbReference>
<proteinExistence type="inferred from homology"/>
<evidence type="ECO:0000313" key="4">
    <source>
        <dbReference type="EMBL" id="WGS66010.1"/>
    </source>
</evidence>
<feature type="domain" description="Type II/III secretion system secretin-like" evidence="3">
    <location>
        <begin position="757"/>
        <end position="905"/>
    </location>
</feature>
<comment type="similarity">
    <text evidence="1">Belongs to the bacterial secretin family.</text>
</comment>
<dbReference type="PRINTS" id="PR00811">
    <property type="entry name" value="BCTERIALGSPD"/>
</dbReference>
<evidence type="ECO:0000259" key="3">
    <source>
        <dbReference type="Pfam" id="PF00263"/>
    </source>
</evidence>
<name>A0ABY8PTT2_9BACT</name>
<dbReference type="Proteomes" id="UP001232493">
    <property type="component" value="Chromosome"/>
</dbReference>
<dbReference type="PANTHER" id="PTHR30332">
    <property type="entry name" value="PROBABLE GENERAL SECRETION PATHWAY PROTEIN D"/>
    <property type="match status" value="1"/>
</dbReference>
<keyword evidence="5" id="KW-1185">Reference proteome</keyword>
<dbReference type="InterPro" id="IPR001775">
    <property type="entry name" value="GspD/PilQ"/>
</dbReference>
<feature type="signal peptide" evidence="2">
    <location>
        <begin position="1"/>
        <end position="18"/>
    </location>
</feature>
<evidence type="ECO:0000256" key="2">
    <source>
        <dbReference type="SAM" id="SignalP"/>
    </source>
</evidence>